<accession>A0ABW4E3X3</accession>
<evidence type="ECO:0000313" key="4">
    <source>
        <dbReference type="Proteomes" id="UP001597302"/>
    </source>
</evidence>
<feature type="domain" description="Phytase-like" evidence="2">
    <location>
        <begin position="43"/>
        <end position="282"/>
    </location>
</feature>
<proteinExistence type="predicted"/>
<evidence type="ECO:0000259" key="2">
    <source>
        <dbReference type="Pfam" id="PF13449"/>
    </source>
</evidence>
<protein>
    <submittedName>
        <fullName evidence="3">Esterase-like activity of phytase family protein</fullName>
    </submittedName>
</protein>
<reference evidence="4" key="1">
    <citation type="journal article" date="2019" name="Int. J. Syst. Evol. Microbiol.">
        <title>The Global Catalogue of Microorganisms (GCM) 10K type strain sequencing project: providing services to taxonomists for standard genome sequencing and annotation.</title>
        <authorList>
            <consortium name="The Broad Institute Genomics Platform"/>
            <consortium name="The Broad Institute Genome Sequencing Center for Infectious Disease"/>
            <person name="Wu L."/>
            <person name="Ma J."/>
        </authorList>
    </citation>
    <scope>NUCLEOTIDE SEQUENCE [LARGE SCALE GENOMIC DNA]</scope>
    <source>
        <strain evidence="4">CCM 8875</strain>
    </source>
</reference>
<dbReference type="RefSeq" id="WP_379107541.1">
    <property type="nucleotide sequence ID" value="NZ_JBHTOQ010000039.1"/>
</dbReference>
<dbReference type="Proteomes" id="UP001597302">
    <property type="component" value="Unassembled WGS sequence"/>
</dbReference>
<dbReference type="InterPro" id="IPR014567">
    <property type="entry name" value="UCP031900"/>
</dbReference>
<sequence>MFHRRLGTLSLALGAILVTAPVHAGAVLDYVGTHVWTGVDQSSFGGFSGIEISPDGTGFHALTDRAHLYWGRVERDRQGLVRGMAIAGRAHLKDSEGTPLPPGYIGDSEGIALDAQGRILVSFEGLDRVVAYDDPDAPAQPLPRPPKLPGMGQNSGLEALAIRDDGLIVAVPERSANESTPFTVLAFDGAWSDYAQIRRDPRWLAVGADFGPDGWFYLLERDFRGILGFATRVRRMQLTPGVLQDDEILLETSPLQYDNLEGISVWHDGTGIRITMISDDNFLFLQRTEIVEYRLRDTDLQAQQN</sequence>
<comment type="caution">
    <text evidence="3">The sequence shown here is derived from an EMBL/GenBank/DDBJ whole genome shotgun (WGS) entry which is preliminary data.</text>
</comment>
<evidence type="ECO:0000313" key="3">
    <source>
        <dbReference type="EMBL" id="MFD1483190.1"/>
    </source>
</evidence>
<name>A0ABW4E3X3_9RHOB</name>
<feature type="signal peptide" evidence="1">
    <location>
        <begin position="1"/>
        <end position="24"/>
    </location>
</feature>
<keyword evidence="1" id="KW-0732">Signal</keyword>
<dbReference type="Pfam" id="PF13449">
    <property type="entry name" value="Phytase-like"/>
    <property type="match status" value="1"/>
</dbReference>
<feature type="chain" id="PRO_5046204413" evidence="1">
    <location>
        <begin position="25"/>
        <end position="305"/>
    </location>
</feature>
<evidence type="ECO:0000256" key="1">
    <source>
        <dbReference type="SAM" id="SignalP"/>
    </source>
</evidence>
<keyword evidence="4" id="KW-1185">Reference proteome</keyword>
<gene>
    <name evidence="3" type="ORF">ACFQ5P_17980</name>
</gene>
<dbReference type="InterPro" id="IPR027372">
    <property type="entry name" value="Phytase-like_dom"/>
</dbReference>
<organism evidence="3 4">
    <name type="scientific">Paracoccus nototheniae</name>
    <dbReference type="NCBI Taxonomy" id="2489002"/>
    <lineage>
        <taxon>Bacteria</taxon>
        <taxon>Pseudomonadati</taxon>
        <taxon>Pseudomonadota</taxon>
        <taxon>Alphaproteobacteria</taxon>
        <taxon>Rhodobacterales</taxon>
        <taxon>Paracoccaceae</taxon>
        <taxon>Paracoccus</taxon>
    </lineage>
</organism>
<dbReference type="PIRSF" id="PIRSF031900">
    <property type="entry name" value="UCP031900"/>
    <property type="match status" value="1"/>
</dbReference>
<dbReference type="EMBL" id="JBHTOQ010000039">
    <property type="protein sequence ID" value="MFD1483190.1"/>
    <property type="molecule type" value="Genomic_DNA"/>
</dbReference>
<dbReference type="SUPFAM" id="SSF101898">
    <property type="entry name" value="NHL repeat"/>
    <property type="match status" value="1"/>
</dbReference>